<dbReference type="Proteomes" id="UP000050794">
    <property type="component" value="Unassembled WGS sequence"/>
</dbReference>
<evidence type="ECO:0000313" key="2">
    <source>
        <dbReference type="Proteomes" id="UP000050794"/>
    </source>
</evidence>
<sequence>MMELSNYSVSRHRNVYGECVERDTKFNKSASWLADMDGAVPPPFLTEFCGVTKCSSGVSEIIFRRKAVPARFVQNGSQRPDFIALNRYRELRR</sequence>
<dbReference type="AlphaFoldDB" id="A0A183VCI7"/>
<organism evidence="2 3">
    <name type="scientific">Toxocara canis</name>
    <name type="common">Canine roundworm</name>
    <dbReference type="NCBI Taxonomy" id="6265"/>
    <lineage>
        <taxon>Eukaryota</taxon>
        <taxon>Metazoa</taxon>
        <taxon>Ecdysozoa</taxon>
        <taxon>Nematoda</taxon>
        <taxon>Chromadorea</taxon>
        <taxon>Rhabditida</taxon>
        <taxon>Spirurina</taxon>
        <taxon>Ascaridomorpha</taxon>
        <taxon>Ascaridoidea</taxon>
        <taxon>Toxocaridae</taxon>
        <taxon>Toxocara</taxon>
    </lineage>
</organism>
<evidence type="ECO:0000313" key="1">
    <source>
        <dbReference type="EMBL" id="VDM49778.1"/>
    </source>
</evidence>
<accession>A0A183VCI7</accession>
<keyword evidence="2" id="KW-1185">Reference proteome</keyword>
<proteinExistence type="predicted"/>
<evidence type="ECO:0000313" key="3">
    <source>
        <dbReference type="WBParaSite" id="TCNE_0001846101-mRNA-1"/>
    </source>
</evidence>
<reference evidence="1 2" key="2">
    <citation type="submission" date="2018-11" db="EMBL/GenBank/DDBJ databases">
        <authorList>
            <consortium name="Pathogen Informatics"/>
        </authorList>
    </citation>
    <scope>NUCLEOTIDE SEQUENCE [LARGE SCALE GENOMIC DNA]</scope>
</reference>
<dbReference type="WBParaSite" id="TCNE_0001846101-mRNA-1">
    <property type="protein sequence ID" value="TCNE_0001846101-mRNA-1"/>
    <property type="gene ID" value="TCNE_0001846101"/>
</dbReference>
<gene>
    <name evidence="1" type="ORF">TCNE_LOCUS18457</name>
</gene>
<dbReference type="EMBL" id="UYWY01025548">
    <property type="protein sequence ID" value="VDM49778.1"/>
    <property type="molecule type" value="Genomic_DNA"/>
</dbReference>
<protein>
    <submittedName>
        <fullName evidence="3">Transposase</fullName>
    </submittedName>
</protein>
<reference evidence="3" key="1">
    <citation type="submission" date="2016-06" db="UniProtKB">
        <authorList>
            <consortium name="WormBaseParasite"/>
        </authorList>
    </citation>
    <scope>IDENTIFICATION</scope>
</reference>
<name>A0A183VCI7_TOXCA</name>